<comment type="function">
    <text evidence="14">Required for disulfide bond formation in some periplasmic proteins. Acts by oxidizing the DsbA protein.</text>
</comment>
<evidence type="ECO:0000313" key="16">
    <source>
        <dbReference type="EMBL" id="PQA49972.1"/>
    </source>
</evidence>
<evidence type="ECO:0000256" key="12">
    <source>
        <dbReference type="ARBA" id="ARBA00023186"/>
    </source>
</evidence>
<keyword evidence="7 14" id="KW-0249">Electron transport</keyword>
<evidence type="ECO:0000256" key="3">
    <source>
        <dbReference type="ARBA" id="ARBA00022448"/>
    </source>
</evidence>
<gene>
    <name evidence="14" type="primary">dsbB</name>
    <name evidence="16" type="ORF">C5O18_02125</name>
</gene>
<dbReference type="HAMAP" id="MF_00286">
    <property type="entry name" value="DsbB"/>
    <property type="match status" value="1"/>
</dbReference>
<evidence type="ECO:0000256" key="8">
    <source>
        <dbReference type="ARBA" id="ARBA00022989"/>
    </source>
</evidence>
<dbReference type="EMBL" id="PTQZ01000023">
    <property type="protein sequence ID" value="PQA49972.1"/>
    <property type="molecule type" value="Genomic_DNA"/>
</dbReference>
<dbReference type="SUPFAM" id="SSF158442">
    <property type="entry name" value="DsbB-like"/>
    <property type="match status" value="1"/>
</dbReference>
<feature type="topological domain" description="Cytoplasmic" evidence="14">
    <location>
        <begin position="1"/>
        <end position="10"/>
    </location>
</feature>
<comment type="subcellular location">
    <subcellularLocation>
        <location evidence="1">Cell inner membrane</location>
        <topology evidence="1">Multi-pass membrane protein</topology>
    </subcellularLocation>
    <subcellularLocation>
        <location evidence="14">Cell membrane</location>
        <topology evidence="14">Multi-pass membrane protein</topology>
    </subcellularLocation>
</comment>
<dbReference type="InterPro" id="IPR050183">
    <property type="entry name" value="DsbB"/>
</dbReference>
<feature type="topological domain" description="Cytoplasmic" evidence="14">
    <location>
        <begin position="163"/>
        <end position="164"/>
    </location>
</feature>
<keyword evidence="5" id="KW-0997">Cell inner membrane</keyword>
<dbReference type="GO" id="GO:0015035">
    <property type="term" value="F:protein-disulfide reductase activity"/>
    <property type="evidence" value="ECO:0007669"/>
    <property type="project" value="UniProtKB-UniRule"/>
</dbReference>
<evidence type="ECO:0000256" key="4">
    <source>
        <dbReference type="ARBA" id="ARBA00022475"/>
    </source>
</evidence>
<dbReference type="AlphaFoldDB" id="A0A2P6AUC6"/>
<dbReference type="InterPro" id="IPR023380">
    <property type="entry name" value="DsbB-like_sf"/>
</dbReference>
<evidence type="ECO:0000256" key="5">
    <source>
        <dbReference type="ARBA" id="ARBA00022519"/>
    </source>
</evidence>
<feature type="transmembrane region" description="Helical" evidence="15">
    <location>
        <begin position="41"/>
        <end position="59"/>
    </location>
</feature>
<feature type="transmembrane region" description="Helical" evidence="15">
    <location>
        <begin position="141"/>
        <end position="161"/>
    </location>
</feature>
<keyword evidence="3 14" id="KW-0813">Transport</keyword>
<protein>
    <recommendedName>
        <fullName evidence="14">Disulfide bond formation protein B</fullName>
    </recommendedName>
    <alternativeName>
        <fullName evidence="14">Disulfide oxidoreductase</fullName>
    </alternativeName>
</protein>
<keyword evidence="4 14" id="KW-1003">Cell membrane</keyword>
<dbReference type="GO" id="GO:0005886">
    <property type="term" value="C:plasma membrane"/>
    <property type="evidence" value="ECO:0007669"/>
    <property type="project" value="UniProtKB-SubCell"/>
</dbReference>
<evidence type="ECO:0000256" key="10">
    <source>
        <dbReference type="ARBA" id="ARBA00023136"/>
    </source>
</evidence>
<evidence type="ECO:0000313" key="17">
    <source>
        <dbReference type="Proteomes" id="UP000243900"/>
    </source>
</evidence>
<evidence type="ECO:0000256" key="14">
    <source>
        <dbReference type="HAMAP-Rule" id="MF_00286"/>
    </source>
</evidence>
<dbReference type="Pfam" id="PF02600">
    <property type="entry name" value="DsbB"/>
    <property type="match status" value="1"/>
</dbReference>
<dbReference type="InterPro" id="IPR003752">
    <property type="entry name" value="DiS_bond_form_DsbB/BdbC"/>
</dbReference>
<sequence length="164" mass="17730">MPWIPTFRQTNLLIAALAAVAIAAALYLQHVEGLEPCPLCIFQRIAVMATGAVALVAALHGPAGWGRRVYAALTSLAALAGVVVAGRHVWLQHLPPEQVPACGPGLEYWLAAFPLQEVVRQVFQGSGECAKVDWVLFGLTLPGWTLVMFTGLLALTLWQLVRRR</sequence>
<dbReference type="RefSeq" id="WP_105191224.1">
    <property type="nucleotide sequence ID" value="NZ_PTQZ01000023.1"/>
</dbReference>
<feature type="topological domain" description="Cytoplasmic" evidence="14">
    <location>
        <begin position="63"/>
        <end position="68"/>
    </location>
</feature>
<keyword evidence="11 14" id="KW-1015">Disulfide bond</keyword>
<keyword evidence="10 14" id="KW-0472">Membrane</keyword>
<evidence type="ECO:0000256" key="13">
    <source>
        <dbReference type="ARBA" id="ARBA00023284"/>
    </source>
</evidence>
<dbReference type="OrthoDB" id="3711263at2"/>
<keyword evidence="17" id="KW-1185">Reference proteome</keyword>
<keyword evidence="6 14" id="KW-0812">Transmembrane</keyword>
<evidence type="ECO:0000256" key="9">
    <source>
        <dbReference type="ARBA" id="ARBA00023002"/>
    </source>
</evidence>
<evidence type="ECO:0000256" key="15">
    <source>
        <dbReference type="SAM" id="Phobius"/>
    </source>
</evidence>
<reference evidence="17" key="1">
    <citation type="submission" date="2018-02" db="EMBL/GenBank/DDBJ databases">
        <title>Genome sequencing of Solimonas sp. HR-BB.</title>
        <authorList>
            <person name="Lee Y."/>
            <person name="Jeon C.O."/>
        </authorList>
    </citation>
    <scope>NUCLEOTIDE SEQUENCE [LARGE SCALE GENOMIC DNA]</scope>
    <source>
        <strain evidence="17">HR-E</strain>
    </source>
</reference>
<keyword evidence="9 14" id="KW-0560">Oxidoreductase</keyword>
<proteinExistence type="inferred from homology"/>
<dbReference type="Proteomes" id="UP000243900">
    <property type="component" value="Unassembled WGS sequence"/>
</dbReference>
<accession>A0A2P6AUC6</accession>
<dbReference type="PANTHER" id="PTHR36570">
    <property type="entry name" value="DISULFIDE BOND FORMATION PROTEIN B"/>
    <property type="match status" value="1"/>
</dbReference>
<evidence type="ECO:0000256" key="11">
    <source>
        <dbReference type="ARBA" id="ARBA00023157"/>
    </source>
</evidence>
<dbReference type="InterPro" id="IPR022920">
    <property type="entry name" value="Disulphide_bond_form_DsbB"/>
</dbReference>
<feature type="topological domain" description="Periplasmic" evidence="14">
    <location>
        <begin position="28"/>
        <end position="45"/>
    </location>
</feature>
<keyword evidence="12 14" id="KW-0143">Chaperone</keyword>
<evidence type="ECO:0000256" key="1">
    <source>
        <dbReference type="ARBA" id="ARBA00004429"/>
    </source>
</evidence>
<keyword evidence="13 14" id="KW-0676">Redox-active center</keyword>
<evidence type="ECO:0000256" key="7">
    <source>
        <dbReference type="ARBA" id="ARBA00022982"/>
    </source>
</evidence>
<comment type="similarity">
    <text evidence="2 14">Belongs to the DsbB family.</text>
</comment>
<dbReference type="GO" id="GO:0009055">
    <property type="term" value="F:electron transfer activity"/>
    <property type="evidence" value="ECO:0007669"/>
    <property type="project" value="UniProtKB-UniRule"/>
</dbReference>
<keyword evidence="8 14" id="KW-1133">Transmembrane helix</keyword>
<dbReference type="PANTHER" id="PTHR36570:SF3">
    <property type="entry name" value="DISULFIDE BOND FORMATION PROTEIN B"/>
    <property type="match status" value="1"/>
</dbReference>
<comment type="caution">
    <text evidence="14">Lacks conserved residue(s) required for the propagation of feature annotation.</text>
</comment>
<organism evidence="16 17">
    <name type="scientific">Amnimonas aquatica</name>
    <dbReference type="NCBI Taxonomy" id="2094561"/>
    <lineage>
        <taxon>Bacteria</taxon>
        <taxon>Pseudomonadati</taxon>
        <taxon>Pseudomonadota</taxon>
        <taxon>Gammaproteobacteria</taxon>
        <taxon>Moraxellales</taxon>
        <taxon>Moraxellaceae</taxon>
        <taxon>Amnimonas</taxon>
    </lineage>
</organism>
<dbReference type="GO" id="GO:0006457">
    <property type="term" value="P:protein folding"/>
    <property type="evidence" value="ECO:0007669"/>
    <property type="project" value="InterPro"/>
</dbReference>
<feature type="transmembrane region" description="Helical" evidence="15">
    <location>
        <begin position="12"/>
        <end position="29"/>
    </location>
</feature>
<comment type="caution">
    <text evidence="16">The sequence shown here is derived from an EMBL/GenBank/DDBJ whole genome shotgun (WGS) entry which is preliminary data.</text>
</comment>
<evidence type="ECO:0000256" key="6">
    <source>
        <dbReference type="ARBA" id="ARBA00022692"/>
    </source>
</evidence>
<dbReference type="Gene3D" id="1.20.1550.10">
    <property type="entry name" value="DsbB-like"/>
    <property type="match status" value="1"/>
</dbReference>
<name>A0A2P6AUC6_9GAMM</name>
<feature type="disulfide bond" description="Redox-active" evidence="14">
    <location>
        <begin position="37"/>
        <end position="40"/>
    </location>
</feature>
<feature type="transmembrane region" description="Helical" evidence="15">
    <location>
        <begin position="71"/>
        <end position="90"/>
    </location>
</feature>
<evidence type="ECO:0000256" key="2">
    <source>
        <dbReference type="ARBA" id="ARBA00008823"/>
    </source>
</evidence>